<feature type="compositionally biased region" description="Polar residues" evidence="1">
    <location>
        <begin position="325"/>
        <end position="337"/>
    </location>
</feature>
<proteinExistence type="predicted"/>
<dbReference type="Proteomes" id="UP000541610">
    <property type="component" value="Unassembled WGS sequence"/>
</dbReference>
<evidence type="ECO:0000313" key="3">
    <source>
        <dbReference type="Proteomes" id="UP000541610"/>
    </source>
</evidence>
<feature type="compositionally biased region" description="Polar residues" evidence="1">
    <location>
        <begin position="390"/>
        <end position="403"/>
    </location>
</feature>
<feature type="compositionally biased region" description="Polar residues" evidence="1">
    <location>
        <begin position="414"/>
        <end position="432"/>
    </location>
</feature>
<evidence type="ECO:0000313" key="2">
    <source>
        <dbReference type="EMBL" id="KAF4681842.1"/>
    </source>
</evidence>
<feature type="region of interest" description="Disordered" evidence="1">
    <location>
        <begin position="299"/>
        <end position="432"/>
    </location>
</feature>
<feature type="compositionally biased region" description="Polar residues" evidence="1">
    <location>
        <begin position="304"/>
        <end position="317"/>
    </location>
</feature>
<sequence length="432" mass="47058">MVRLQTTIVSGDQLVPYDGVDYHEPVLRTLSRISLEDISSGDVICCLCEEDLTRFYFAKYICPLTTASSASVQPLELQGSTLRPIGDAISIHSKYINAEYKHCAAPADIVGFYACEVNAKLDESKLIASLFDVYKGLPSKEPLAFVHSNLKARLEYHHCTPGLRLIHVGLSLKNFLEGLCVSAESHRSDSQVERHKYWLHASPTDKLYGTLSEALIASVRPLSGRGAAYLRNTLNVDKYGYPNITLDDEVLLETEISSLEESDESEESCDDDADNGREGVDDSNCSVRFQATEVYSAHSGSIVAPTQGNAGPESSESQLDDADSATWSRNALSNQRAVNEHSPDAASPASDQDDADSATWSRNALPNRSVVNEHSPDAASPVSDQDDADSTTWSRNALSNQGVVNEHSVEAAWSVSTQDDADSSSWSRNCLM</sequence>
<feature type="compositionally biased region" description="Polar residues" evidence="1">
    <location>
        <begin position="359"/>
        <end position="372"/>
    </location>
</feature>
<feature type="compositionally biased region" description="Acidic residues" evidence="1">
    <location>
        <begin position="258"/>
        <end position="273"/>
    </location>
</feature>
<name>A0A7J6ND60_PEROL</name>
<dbReference type="EMBL" id="JABANP010000481">
    <property type="protein sequence ID" value="KAF4681842.1"/>
    <property type="molecule type" value="Genomic_DNA"/>
</dbReference>
<protein>
    <submittedName>
        <fullName evidence="2">Uncharacterized protein</fullName>
    </submittedName>
</protein>
<feature type="region of interest" description="Disordered" evidence="1">
    <location>
        <begin position="258"/>
        <end position="284"/>
    </location>
</feature>
<gene>
    <name evidence="2" type="ORF">FOZ60_011528</name>
</gene>
<reference evidence="2 3" key="1">
    <citation type="submission" date="2020-04" db="EMBL/GenBank/DDBJ databases">
        <title>Perkinsus olseni comparative genomics.</title>
        <authorList>
            <person name="Bogema D.R."/>
        </authorList>
    </citation>
    <scope>NUCLEOTIDE SEQUENCE [LARGE SCALE GENOMIC DNA]</scope>
    <source>
        <strain evidence="2">00978-12</strain>
    </source>
</reference>
<dbReference type="AlphaFoldDB" id="A0A7J6ND60"/>
<evidence type="ECO:0000256" key="1">
    <source>
        <dbReference type="SAM" id="MobiDB-lite"/>
    </source>
</evidence>
<comment type="caution">
    <text evidence="2">The sequence shown here is derived from an EMBL/GenBank/DDBJ whole genome shotgun (WGS) entry which is preliminary data.</text>
</comment>
<organism evidence="2 3">
    <name type="scientific">Perkinsus olseni</name>
    <name type="common">Perkinsus atlanticus</name>
    <dbReference type="NCBI Taxonomy" id="32597"/>
    <lineage>
        <taxon>Eukaryota</taxon>
        <taxon>Sar</taxon>
        <taxon>Alveolata</taxon>
        <taxon>Perkinsozoa</taxon>
        <taxon>Perkinsea</taxon>
        <taxon>Perkinsida</taxon>
        <taxon>Perkinsidae</taxon>
        <taxon>Perkinsus</taxon>
    </lineage>
</organism>
<accession>A0A7J6ND60</accession>